<dbReference type="InterPro" id="IPR008753">
    <property type="entry name" value="Peptidase_M13_N"/>
</dbReference>
<dbReference type="GO" id="GO:0046872">
    <property type="term" value="F:metal ion binding"/>
    <property type="evidence" value="ECO:0007669"/>
    <property type="project" value="UniProtKB-KW"/>
</dbReference>
<name>A0A9J6G7U1_HAELO</name>
<feature type="domain" description="Peptidase M13 N-terminal" evidence="10">
    <location>
        <begin position="87"/>
        <end position="409"/>
    </location>
</feature>
<dbReference type="Gene3D" id="1.10.1380.10">
    <property type="entry name" value="Neutral endopeptidase , domain2"/>
    <property type="match status" value="1"/>
</dbReference>
<feature type="transmembrane region" description="Helical" evidence="8">
    <location>
        <begin position="12"/>
        <end position="31"/>
    </location>
</feature>
<keyword evidence="8" id="KW-1133">Transmembrane helix</keyword>
<dbReference type="GO" id="GO:0004222">
    <property type="term" value="F:metalloendopeptidase activity"/>
    <property type="evidence" value="ECO:0007669"/>
    <property type="project" value="InterPro"/>
</dbReference>
<evidence type="ECO:0000259" key="9">
    <source>
        <dbReference type="Pfam" id="PF01431"/>
    </source>
</evidence>
<dbReference type="Gene3D" id="3.40.390.10">
    <property type="entry name" value="Collagenase (Catalytic Domain)"/>
    <property type="match status" value="2"/>
</dbReference>
<gene>
    <name evidence="11" type="ORF">HPB48_014727</name>
</gene>
<dbReference type="Pfam" id="PF05649">
    <property type="entry name" value="Peptidase_M13_N"/>
    <property type="match status" value="1"/>
</dbReference>
<keyword evidence="8" id="KW-0472">Membrane</keyword>
<dbReference type="Pfam" id="PF01431">
    <property type="entry name" value="Peptidase_M13"/>
    <property type="match status" value="2"/>
</dbReference>
<keyword evidence="5" id="KW-0378">Hydrolase</keyword>
<comment type="caution">
    <text evidence="11">The sequence shown here is derived from an EMBL/GenBank/DDBJ whole genome shotgun (WGS) entry which is preliminary data.</text>
</comment>
<accession>A0A9J6G7U1</accession>
<keyword evidence="7" id="KW-0482">Metalloprotease</keyword>
<dbReference type="SUPFAM" id="SSF55486">
    <property type="entry name" value="Metalloproteases ('zincins'), catalytic domain"/>
    <property type="match status" value="1"/>
</dbReference>
<evidence type="ECO:0000256" key="5">
    <source>
        <dbReference type="ARBA" id="ARBA00022801"/>
    </source>
</evidence>
<sequence>MARTWLWRTGEFVLLSVLVLVSALVLVYLLLVSEILHGRVNVCRTEDCLAHASELLSTLNTLVHPCHDFHAFVCSGRTNHHGVDRPLLERMYLGCLDSHPRNTQKGLAQFREFRRERGMLWPESEQAEQGSAHPLALMLDLAINWNLNFLFDVRLLSLPRGSSSEAMTSNATALLLTRGKLGYVWRKDVRLVPADPAQYENYVREYYNVLSVSGTGMTPKALRQLEEAIVTAKTDIVSDQSDQAWFPIRKLGSETTTVESGQWLELLNKYFQGEVTWTADHLVVADGPAVLTNVENLLRTFQHHVLVAGLAWVFIQSHLWAVSGRPDLVFRESPVKWRKYACFEYAETMFGLFSVVERLTRTFEPQEARQQAKGFAHRLKSTAMEKLRTASWIDAASREVALRKVGALALRLLPPKELFDRDWRRVLGNRYSTAEREFFPDLLEASRTYRAMRSERLLFAEVYGRRPFSSEQPAKYIYVANDVDVALGLVAPPLYYLNATYAVNYGGLGTFLAEQLARSFDELGRQLDDAGAAGHWWDQGAYDVKAECSLGGLREGSPNHSEHRSVKVFPVVPALEISYAAFKGAVANDTRHLSDFKLPYLETYKDDEIFFITYCHALCDASSGKERCNAPLRQFRPFVEAFDCPPNSAMNSVPGCTFFGP</sequence>
<feature type="domain" description="Peptidase M13 C-terminal" evidence="9">
    <location>
        <begin position="478"/>
        <end position="540"/>
    </location>
</feature>
<dbReference type="OMA" id="NWNLNFL"/>
<keyword evidence="4" id="KW-0479">Metal-binding</keyword>
<evidence type="ECO:0000313" key="11">
    <source>
        <dbReference type="EMBL" id="KAH9370777.1"/>
    </source>
</evidence>
<keyword evidence="3" id="KW-0645">Protease</keyword>
<dbReference type="InterPro" id="IPR000718">
    <property type="entry name" value="Peptidase_M13"/>
</dbReference>
<dbReference type="PANTHER" id="PTHR11733">
    <property type="entry name" value="ZINC METALLOPROTEASE FAMILY M13 NEPRILYSIN-RELATED"/>
    <property type="match status" value="1"/>
</dbReference>
<evidence type="ECO:0000256" key="3">
    <source>
        <dbReference type="ARBA" id="ARBA00022670"/>
    </source>
</evidence>
<comment type="similarity">
    <text evidence="2">Belongs to the peptidase M13 family.</text>
</comment>
<keyword evidence="6" id="KW-0862">Zinc</keyword>
<dbReference type="PROSITE" id="PS51885">
    <property type="entry name" value="NEPRILYSIN"/>
    <property type="match status" value="1"/>
</dbReference>
<reference evidence="11 12" key="1">
    <citation type="journal article" date="2020" name="Cell">
        <title>Large-Scale Comparative Analyses of Tick Genomes Elucidate Their Genetic Diversity and Vector Capacities.</title>
        <authorList>
            <consortium name="Tick Genome and Microbiome Consortium (TIGMIC)"/>
            <person name="Jia N."/>
            <person name="Wang J."/>
            <person name="Shi W."/>
            <person name="Du L."/>
            <person name="Sun Y."/>
            <person name="Zhan W."/>
            <person name="Jiang J.F."/>
            <person name="Wang Q."/>
            <person name="Zhang B."/>
            <person name="Ji P."/>
            <person name="Bell-Sakyi L."/>
            <person name="Cui X.M."/>
            <person name="Yuan T.T."/>
            <person name="Jiang B.G."/>
            <person name="Yang W.F."/>
            <person name="Lam T.T."/>
            <person name="Chang Q.C."/>
            <person name="Ding S.J."/>
            <person name="Wang X.J."/>
            <person name="Zhu J.G."/>
            <person name="Ruan X.D."/>
            <person name="Zhao L."/>
            <person name="Wei J.T."/>
            <person name="Ye R.Z."/>
            <person name="Que T.C."/>
            <person name="Du C.H."/>
            <person name="Zhou Y.H."/>
            <person name="Cheng J.X."/>
            <person name="Dai P.F."/>
            <person name="Guo W.B."/>
            <person name="Han X.H."/>
            <person name="Huang E.J."/>
            <person name="Li L.F."/>
            <person name="Wei W."/>
            <person name="Gao Y.C."/>
            <person name="Liu J.Z."/>
            <person name="Shao H.Z."/>
            <person name="Wang X."/>
            <person name="Wang C.C."/>
            <person name="Yang T.C."/>
            <person name="Huo Q.B."/>
            <person name="Li W."/>
            <person name="Chen H.Y."/>
            <person name="Chen S.E."/>
            <person name="Zhou L.G."/>
            <person name="Ni X.B."/>
            <person name="Tian J.H."/>
            <person name="Sheng Y."/>
            <person name="Liu T."/>
            <person name="Pan Y.S."/>
            <person name="Xia L.Y."/>
            <person name="Li J."/>
            <person name="Zhao F."/>
            <person name="Cao W.C."/>
        </authorList>
    </citation>
    <scope>NUCLEOTIDE SEQUENCE [LARGE SCALE GENOMIC DNA]</scope>
    <source>
        <strain evidence="11">HaeL-2018</strain>
    </source>
</reference>
<evidence type="ECO:0000256" key="2">
    <source>
        <dbReference type="ARBA" id="ARBA00007357"/>
    </source>
</evidence>
<dbReference type="VEuPathDB" id="VectorBase:HLOH_065210"/>
<comment type="cofactor">
    <cofactor evidence="1">
        <name>Zn(2+)</name>
        <dbReference type="ChEBI" id="CHEBI:29105"/>
    </cofactor>
</comment>
<evidence type="ECO:0000259" key="10">
    <source>
        <dbReference type="Pfam" id="PF05649"/>
    </source>
</evidence>
<dbReference type="GO" id="GO:0005886">
    <property type="term" value="C:plasma membrane"/>
    <property type="evidence" value="ECO:0007669"/>
    <property type="project" value="TreeGrafter"/>
</dbReference>
<dbReference type="EMBL" id="JABSTR010000005">
    <property type="protein sequence ID" value="KAH9370777.1"/>
    <property type="molecule type" value="Genomic_DNA"/>
</dbReference>
<feature type="domain" description="Peptidase M13 C-terminal" evidence="9">
    <location>
        <begin position="574"/>
        <end position="656"/>
    </location>
</feature>
<dbReference type="PANTHER" id="PTHR11733:SF241">
    <property type="entry name" value="GH26575P-RELATED"/>
    <property type="match status" value="1"/>
</dbReference>
<dbReference type="InterPro" id="IPR024079">
    <property type="entry name" value="MetalloPept_cat_dom_sf"/>
</dbReference>
<dbReference type="GO" id="GO:0016485">
    <property type="term" value="P:protein processing"/>
    <property type="evidence" value="ECO:0007669"/>
    <property type="project" value="TreeGrafter"/>
</dbReference>
<evidence type="ECO:0000256" key="7">
    <source>
        <dbReference type="ARBA" id="ARBA00023049"/>
    </source>
</evidence>
<evidence type="ECO:0000256" key="8">
    <source>
        <dbReference type="SAM" id="Phobius"/>
    </source>
</evidence>
<dbReference type="Proteomes" id="UP000821853">
    <property type="component" value="Chromosome 3"/>
</dbReference>
<dbReference type="InterPro" id="IPR018497">
    <property type="entry name" value="Peptidase_M13_C"/>
</dbReference>
<evidence type="ECO:0000313" key="12">
    <source>
        <dbReference type="Proteomes" id="UP000821853"/>
    </source>
</evidence>
<organism evidence="11 12">
    <name type="scientific">Haemaphysalis longicornis</name>
    <name type="common">Bush tick</name>
    <dbReference type="NCBI Taxonomy" id="44386"/>
    <lineage>
        <taxon>Eukaryota</taxon>
        <taxon>Metazoa</taxon>
        <taxon>Ecdysozoa</taxon>
        <taxon>Arthropoda</taxon>
        <taxon>Chelicerata</taxon>
        <taxon>Arachnida</taxon>
        <taxon>Acari</taxon>
        <taxon>Parasitiformes</taxon>
        <taxon>Ixodida</taxon>
        <taxon>Ixodoidea</taxon>
        <taxon>Ixodidae</taxon>
        <taxon>Haemaphysalinae</taxon>
        <taxon>Haemaphysalis</taxon>
    </lineage>
</organism>
<protein>
    <recommendedName>
        <fullName evidence="13">M13 family peptidase</fullName>
    </recommendedName>
</protein>
<evidence type="ECO:0008006" key="13">
    <source>
        <dbReference type="Google" id="ProtNLM"/>
    </source>
</evidence>
<evidence type="ECO:0000256" key="1">
    <source>
        <dbReference type="ARBA" id="ARBA00001947"/>
    </source>
</evidence>
<proteinExistence type="inferred from homology"/>
<keyword evidence="12" id="KW-1185">Reference proteome</keyword>
<dbReference type="InterPro" id="IPR042089">
    <property type="entry name" value="Peptidase_M13_dom_2"/>
</dbReference>
<dbReference type="AlphaFoldDB" id="A0A9J6G7U1"/>
<evidence type="ECO:0000256" key="4">
    <source>
        <dbReference type="ARBA" id="ARBA00022723"/>
    </source>
</evidence>
<evidence type="ECO:0000256" key="6">
    <source>
        <dbReference type="ARBA" id="ARBA00022833"/>
    </source>
</evidence>
<dbReference type="OrthoDB" id="6475849at2759"/>
<keyword evidence="8" id="KW-0812">Transmembrane</keyword>